<dbReference type="InterPro" id="IPR050625">
    <property type="entry name" value="ParA/MinD_ATPase"/>
</dbReference>
<protein>
    <recommendedName>
        <fullName evidence="3">CobQ/CobB/MinD/ParA nucleotide binding domain-containing protein</fullName>
    </recommendedName>
</protein>
<dbReference type="GO" id="GO:0051782">
    <property type="term" value="P:negative regulation of cell division"/>
    <property type="evidence" value="ECO:0007669"/>
    <property type="project" value="TreeGrafter"/>
</dbReference>
<keyword evidence="2" id="KW-0067">ATP-binding</keyword>
<dbReference type="OrthoDB" id="9773088at2"/>
<accession>A0A0D2HLY3</accession>
<dbReference type="GO" id="GO:0005829">
    <property type="term" value="C:cytosol"/>
    <property type="evidence" value="ECO:0007669"/>
    <property type="project" value="TreeGrafter"/>
</dbReference>
<dbReference type="Gene3D" id="3.40.50.300">
    <property type="entry name" value="P-loop containing nucleotide triphosphate hydrolases"/>
    <property type="match status" value="1"/>
</dbReference>
<dbReference type="InterPro" id="IPR002586">
    <property type="entry name" value="CobQ/CobB/MinD/ParA_Nub-bd_dom"/>
</dbReference>
<evidence type="ECO:0000256" key="1">
    <source>
        <dbReference type="ARBA" id="ARBA00022741"/>
    </source>
</evidence>
<dbReference type="EMBL" id="AZAC01000056">
    <property type="protein sequence ID" value="KIX11593.1"/>
    <property type="molecule type" value="Genomic_DNA"/>
</dbReference>
<dbReference type="AlphaFoldDB" id="A0A0D2HLY3"/>
<dbReference type="RefSeq" id="WP_044352112.1">
    <property type="nucleotide sequence ID" value="NZ_AZAC01000056.1"/>
</dbReference>
<dbReference type="SUPFAM" id="SSF52540">
    <property type="entry name" value="P-loop containing nucleoside triphosphate hydrolases"/>
    <property type="match status" value="1"/>
</dbReference>
<dbReference type="Pfam" id="PF01656">
    <property type="entry name" value="CbiA"/>
    <property type="match status" value="1"/>
</dbReference>
<comment type="caution">
    <text evidence="4">The sequence shown here is derived from an EMBL/GenBank/DDBJ whole genome shotgun (WGS) entry which is preliminary data.</text>
</comment>
<dbReference type="InterPro" id="IPR027417">
    <property type="entry name" value="P-loop_NTPase"/>
</dbReference>
<feature type="domain" description="CobQ/CobB/MinD/ParA nucleotide binding" evidence="3">
    <location>
        <begin position="18"/>
        <end position="280"/>
    </location>
</feature>
<sequence>MPKNKIKKILPVVLPVGGGKGGTGRSLVTANLGLILARLEHKVVCVDADLGGSDLHNLLGLENDLAGLGEVLADKNLTVDQVVHPVLEPDFSFLPGDAMMVATANPVFQKKRKLLHDLGKLPCEFLLMDLGGGTSITVLDFFLASPLSLVLMLPEKPSALAAFNFIKNALFRAMDRIFRQNNRTKAVLEEYRRRGRGPGSVKLFELVMALEKAKPGEGKRAREIIKQMRPKLLLNRVKQVDDFVYAQQLEKWVATDLGVPLETLGFLPEDENLQQAAKKGVAAMDFDPASPFCRALTLIGLKLSPWAGRVSEYQEHKDYKDSFGRAATEFAPFFPPPV</sequence>
<dbReference type="GO" id="GO:0005524">
    <property type="term" value="F:ATP binding"/>
    <property type="evidence" value="ECO:0007669"/>
    <property type="project" value="UniProtKB-KW"/>
</dbReference>
<keyword evidence="5" id="KW-1185">Reference proteome</keyword>
<dbReference type="STRING" id="1429043.X474_24925"/>
<evidence type="ECO:0000313" key="4">
    <source>
        <dbReference type="EMBL" id="KIX11593.1"/>
    </source>
</evidence>
<dbReference type="PANTHER" id="PTHR43384:SF4">
    <property type="entry name" value="CELLULOSE BIOSYNTHESIS PROTEIN BCSQ-RELATED"/>
    <property type="match status" value="1"/>
</dbReference>
<reference evidence="4 5" key="1">
    <citation type="submission" date="2013-11" db="EMBL/GenBank/DDBJ databases">
        <title>Metagenomic analysis of a methanogenic consortium involved in long chain n-alkane degradation.</title>
        <authorList>
            <person name="Davidova I.A."/>
            <person name="Callaghan A.V."/>
            <person name="Wawrik B."/>
            <person name="Pruitt S."/>
            <person name="Marks C."/>
            <person name="Duncan K.E."/>
            <person name="Suflita J.M."/>
        </authorList>
    </citation>
    <scope>NUCLEOTIDE SEQUENCE [LARGE SCALE GENOMIC DNA]</scope>
    <source>
        <strain evidence="4 5">SPR</strain>
    </source>
</reference>
<evidence type="ECO:0000313" key="5">
    <source>
        <dbReference type="Proteomes" id="UP000032233"/>
    </source>
</evidence>
<dbReference type="PANTHER" id="PTHR43384">
    <property type="entry name" value="SEPTUM SITE-DETERMINING PROTEIN MIND HOMOLOG, CHLOROPLASTIC-RELATED"/>
    <property type="match status" value="1"/>
</dbReference>
<dbReference type="GO" id="GO:0016887">
    <property type="term" value="F:ATP hydrolysis activity"/>
    <property type="evidence" value="ECO:0007669"/>
    <property type="project" value="TreeGrafter"/>
</dbReference>
<dbReference type="InParanoid" id="A0A0D2HLY3"/>
<gene>
    <name evidence="4" type="ORF">X474_24925</name>
</gene>
<proteinExistence type="predicted"/>
<organism evidence="4 5">
    <name type="scientific">Dethiosulfatarculus sandiegensis</name>
    <dbReference type="NCBI Taxonomy" id="1429043"/>
    <lineage>
        <taxon>Bacteria</taxon>
        <taxon>Pseudomonadati</taxon>
        <taxon>Thermodesulfobacteriota</taxon>
        <taxon>Desulfarculia</taxon>
        <taxon>Desulfarculales</taxon>
        <taxon>Desulfarculaceae</taxon>
        <taxon>Dethiosulfatarculus</taxon>
    </lineage>
</organism>
<evidence type="ECO:0000259" key="3">
    <source>
        <dbReference type="Pfam" id="PF01656"/>
    </source>
</evidence>
<evidence type="ECO:0000256" key="2">
    <source>
        <dbReference type="ARBA" id="ARBA00022840"/>
    </source>
</evidence>
<dbReference type="Proteomes" id="UP000032233">
    <property type="component" value="Unassembled WGS sequence"/>
</dbReference>
<dbReference type="GO" id="GO:0009898">
    <property type="term" value="C:cytoplasmic side of plasma membrane"/>
    <property type="evidence" value="ECO:0007669"/>
    <property type="project" value="TreeGrafter"/>
</dbReference>
<keyword evidence="1" id="KW-0547">Nucleotide-binding</keyword>
<name>A0A0D2HLY3_9BACT</name>